<keyword evidence="3" id="KW-0813">Transport</keyword>
<gene>
    <name evidence="12" type="ORF">A3F83_04590</name>
</gene>
<feature type="domain" description="TonB C-terminal" evidence="11">
    <location>
        <begin position="110"/>
        <end position="201"/>
    </location>
</feature>
<dbReference type="Gene3D" id="3.30.1150.10">
    <property type="match status" value="1"/>
</dbReference>
<dbReference type="PANTHER" id="PTHR33446:SF13">
    <property type="entry name" value="TONB PROTEIN"/>
    <property type="match status" value="1"/>
</dbReference>
<evidence type="ECO:0000256" key="10">
    <source>
        <dbReference type="SAM" id="MobiDB-lite"/>
    </source>
</evidence>
<dbReference type="PANTHER" id="PTHR33446">
    <property type="entry name" value="PROTEIN TONB-RELATED"/>
    <property type="match status" value="1"/>
</dbReference>
<dbReference type="NCBIfam" id="TIGR01352">
    <property type="entry name" value="tonB_Cterm"/>
    <property type="match status" value="1"/>
</dbReference>
<evidence type="ECO:0000256" key="4">
    <source>
        <dbReference type="ARBA" id="ARBA00022475"/>
    </source>
</evidence>
<feature type="compositionally biased region" description="Polar residues" evidence="10">
    <location>
        <begin position="88"/>
        <end position="102"/>
    </location>
</feature>
<comment type="subcellular location">
    <subcellularLocation>
        <location evidence="1">Cell inner membrane</location>
        <topology evidence="1">Single-pass membrane protein</topology>
        <orientation evidence="1">Periplasmic side</orientation>
    </subcellularLocation>
</comment>
<sequence>MRKAFIISLSAHFALMLSLWTTCSKEIRYINIPQVYQVQLIAMPEAEPAPPEETAPEVQAETIPPPPEQKKKLRPKKKEAETAKTTAPQVNSNKQGQSSQALSGVRSEEQFEYPWYLRLMIDKISRNWRNPYNETAEATIYFRVLRDGTITDSRVEQSSGIPSFDRAALRAVVNSSPLVPLPPDYTDAQLTVHIDFVFNPM</sequence>
<evidence type="ECO:0000256" key="1">
    <source>
        <dbReference type="ARBA" id="ARBA00004383"/>
    </source>
</evidence>
<keyword evidence="9" id="KW-0472">Membrane</keyword>
<evidence type="ECO:0000256" key="8">
    <source>
        <dbReference type="ARBA" id="ARBA00022989"/>
    </source>
</evidence>
<dbReference type="GO" id="GO:0005886">
    <property type="term" value="C:plasma membrane"/>
    <property type="evidence" value="ECO:0007669"/>
    <property type="project" value="UniProtKB-SubCell"/>
</dbReference>
<comment type="similarity">
    <text evidence="2">Belongs to the TonB family.</text>
</comment>
<dbReference type="AlphaFoldDB" id="A0A1F5YW81"/>
<dbReference type="GO" id="GO:0055085">
    <property type="term" value="P:transmembrane transport"/>
    <property type="evidence" value="ECO:0007669"/>
    <property type="project" value="InterPro"/>
</dbReference>
<protein>
    <recommendedName>
        <fullName evidence="11">TonB C-terminal domain-containing protein</fullName>
    </recommendedName>
</protein>
<dbReference type="Proteomes" id="UP000179129">
    <property type="component" value="Unassembled WGS sequence"/>
</dbReference>
<dbReference type="STRING" id="1817867.A3F83_04590"/>
<dbReference type="InterPro" id="IPR051045">
    <property type="entry name" value="TonB-dependent_transducer"/>
</dbReference>
<keyword evidence="6" id="KW-0812">Transmembrane</keyword>
<accession>A0A1F5YW81</accession>
<evidence type="ECO:0000256" key="3">
    <source>
        <dbReference type="ARBA" id="ARBA00022448"/>
    </source>
</evidence>
<keyword evidence="4" id="KW-1003">Cell membrane</keyword>
<evidence type="ECO:0000256" key="9">
    <source>
        <dbReference type="ARBA" id="ARBA00023136"/>
    </source>
</evidence>
<evidence type="ECO:0000313" key="12">
    <source>
        <dbReference type="EMBL" id="OGG04450.1"/>
    </source>
</evidence>
<evidence type="ECO:0000256" key="6">
    <source>
        <dbReference type="ARBA" id="ARBA00022692"/>
    </source>
</evidence>
<evidence type="ECO:0000256" key="7">
    <source>
        <dbReference type="ARBA" id="ARBA00022927"/>
    </source>
</evidence>
<dbReference type="SUPFAM" id="SSF74653">
    <property type="entry name" value="TolA/TonB C-terminal domain"/>
    <property type="match status" value="1"/>
</dbReference>
<evidence type="ECO:0000259" key="11">
    <source>
        <dbReference type="PROSITE" id="PS52015"/>
    </source>
</evidence>
<keyword evidence="7" id="KW-0653">Protein transport</keyword>
<reference evidence="12 13" key="1">
    <citation type="journal article" date="2016" name="Nat. Commun.">
        <title>Thousands of microbial genomes shed light on interconnected biogeochemical processes in an aquifer system.</title>
        <authorList>
            <person name="Anantharaman K."/>
            <person name="Brown C.T."/>
            <person name="Hug L.A."/>
            <person name="Sharon I."/>
            <person name="Castelle C.J."/>
            <person name="Probst A.J."/>
            <person name="Thomas B.C."/>
            <person name="Singh A."/>
            <person name="Wilkins M.J."/>
            <person name="Karaoz U."/>
            <person name="Brodie E.L."/>
            <person name="Williams K.H."/>
            <person name="Hubbard S.S."/>
            <person name="Banfield J.F."/>
        </authorList>
    </citation>
    <scope>NUCLEOTIDE SEQUENCE [LARGE SCALE GENOMIC DNA]</scope>
</reference>
<dbReference type="InterPro" id="IPR037682">
    <property type="entry name" value="TonB_C"/>
</dbReference>
<dbReference type="InterPro" id="IPR006260">
    <property type="entry name" value="TonB/TolA_C"/>
</dbReference>
<comment type="caution">
    <text evidence="12">The sequence shown here is derived from an EMBL/GenBank/DDBJ whole genome shotgun (WGS) entry which is preliminary data.</text>
</comment>
<organism evidence="12 13">
    <name type="scientific">Candidatus Glassbacteria bacterium RIFCSPLOWO2_12_FULL_58_11</name>
    <dbReference type="NCBI Taxonomy" id="1817867"/>
    <lineage>
        <taxon>Bacteria</taxon>
        <taxon>Candidatus Glassiibacteriota</taxon>
    </lineage>
</organism>
<proteinExistence type="inferred from homology"/>
<evidence type="ECO:0000256" key="5">
    <source>
        <dbReference type="ARBA" id="ARBA00022519"/>
    </source>
</evidence>
<keyword evidence="8" id="KW-1133">Transmembrane helix</keyword>
<evidence type="ECO:0000313" key="13">
    <source>
        <dbReference type="Proteomes" id="UP000179129"/>
    </source>
</evidence>
<dbReference type="PROSITE" id="PS52015">
    <property type="entry name" value="TONB_CTD"/>
    <property type="match status" value="1"/>
</dbReference>
<dbReference type="GO" id="GO:0015031">
    <property type="term" value="P:protein transport"/>
    <property type="evidence" value="ECO:0007669"/>
    <property type="project" value="UniProtKB-KW"/>
</dbReference>
<feature type="region of interest" description="Disordered" evidence="10">
    <location>
        <begin position="47"/>
        <end position="103"/>
    </location>
</feature>
<keyword evidence="5" id="KW-0997">Cell inner membrane</keyword>
<dbReference type="EMBL" id="MFIX01000121">
    <property type="protein sequence ID" value="OGG04450.1"/>
    <property type="molecule type" value="Genomic_DNA"/>
</dbReference>
<evidence type="ECO:0000256" key="2">
    <source>
        <dbReference type="ARBA" id="ARBA00006555"/>
    </source>
</evidence>
<name>A0A1F5YW81_9BACT</name>
<dbReference type="Pfam" id="PF13103">
    <property type="entry name" value="TonB_2"/>
    <property type="match status" value="1"/>
</dbReference>